<evidence type="ECO:0000256" key="1">
    <source>
        <dbReference type="SAM" id="Phobius"/>
    </source>
</evidence>
<name>A0ABY1SEJ8_9FLAO</name>
<comment type="caution">
    <text evidence="2">The sequence shown here is derived from an EMBL/GenBank/DDBJ whole genome shotgun (WGS) entry which is preliminary data.</text>
</comment>
<keyword evidence="1" id="KW-1133">Transmembrane helix</keyword>
<feature type="transmembrane region" description="Helical" evidence="1">
    <location>
        <begin position="16"/>
        <end position="37"/>
    </location>
</feature>
<evidence type="ECO:0000313" key="2">
    <source>
        <dbReference type="EMBL" id="SNR31734.1"/>
    </source>
</evidence>
<sequence>MGVFGYFYQYRNLYPYIFRVCLFEVIYFTDSGYGVILKNDFFKLFVRILANNLTIVH</sequence>
<keyword evidence="1" id="KW-0812">Transmembrane</keyword>
<gene>
    <name evidence="2" type="ORF">SAMN04488009_1229</name>
</gene>
<protein>
    <submittedName>
        <fullName evidence="2">Uncharacterized protein</fullName>
    </submittedName>
</protein>
<proteinExistence type="predicted"/>
<reference evidence="2 3" key="1">
    <citation type="submission" date="2017-06" db="EMBL/GenBank/DDBJ databases">
        <authorList>
            <person name="Varghese N."/>
            <person name="Submissions S."/>
        </authorList>
    </citation>
    <scope>NUCLEOTIDE SEQUENCE [LARGE SCALE GENOMIC DNA]</scope>
    <source>
        <strain evidence="2 3">DSM 19840</strain>
    </source>
</reference>
<dbReference type="EMBL" id="FZNV01000001">
    <property type="protein sequence ID" value="SNR31734.1"/>
    <property type="molecule type" value="Genomic_DNA"/>
</dbReference>
<keyword evidence="3" id="KW-1185">Reference proteome</keyword>
<dbReference type="Proteomes" id="UP000198337">
    <property type="component" value="Unassembled WGS sequence"/>
</dbReference>
<accession>A0ABY1SEJ8</accession>
<organism evidence="2 3">
    <name type="scientific">Maribacter sedimenticola</name>
    <dbReference type="NCBI Taxonomy" id="228956"/>
    <lineage>
        <taxon>Bacteria</taxon>
        <taxon>Pseudomonadati</taxon>
        <taxon>Bacteroidota</taxon>
        <taxon>Flavobacteriia</taxon>
        <taxon>Flavobacteriales</taxon>
        <taxon>Flavobacteriaceae</taxon>
        <taxon>Maribacter</taxon>
    </lineage>
</organism>
<evidence type="ECO:0000313" key="3">
    <source>
        <dbReference type="Proteomes" id="UP000198337"/>
    </source>
</evidence>
<keyword evidence="1" id="KW-0472">Membrane</keyword>